<protein>
    <submittedName>
        <fullName evidence="1">Uncharacterized protein</fullName>
    </submittedName>
</protein>
<evidence type="ECO:0000313" key="1">
    <source>
        <dbReference type="EMBL" id="MCT7976589.1"/>
    </source>
</evidence>
<dbReference type="EMBL" id="JAMXFA010000003">
    <property type="protein sequence ID" value="MCT7976589.1"/>
    <property type="molecule type" value="Genomic_DNA"/>
</dbReference>
<sequence length="70" mass="7986">MTPQSTQNQPQEIEARVTSLELELTQIKQILATVTPPQKPWWERIAGSHANDSTFEAVIQLGQEWRKTAQ</sequence>
<reference evidence="1 2" key="1">
    <citation type="journal article" date="2022" name="Front. Microbiol.">
        <title>High genomic differentiation and limited gene flow indicate recent cryptic speciation within the genus Laspinema (cyanobacteria).</title>
        <authorList>
            <person name="Stanojkovic A."/>
            <person name="Skoupy S."/>
            <person name="Skaloud P."/>
            <person name="Dvorak P."/>
        </authorList>
    </citation>
    <scope>NUCLEOTIDE SEQUENCE [LARGE SCALE GENOMIC DNA]</scope>
    <source>
        <strain evidence="1 2">D3b</strain>
    </source>
</reference>
<evidence type="ECO:0000313" key="2">
    <source>
        <dbReference type="Proteomes" id="UP001525961"/>
    </source>
</evidence>
<gene>
    <name evidence="1" type="ORF">NG792_02470</name>
</gene>
<name>A0ABT2N3Y6_9CYAN</name>
<keyword evidence="2" id="KW-1185">Reference proteome</keyword>
<comment type="caution">
    <text evidence="1">The sequence shown here is derived from an EMBL/GenBank/DDBJ whole genome shotgun (WGS) entry which is preliminary data.</text>
</comment>
<proteinExistence type="predicted"/>
<accession>A0ABT2N3Y6</accession>
<dbReference type="Proteomes" id="UP001525961">
    <property type="component" value="Unassembled WGS sequence"/>
</dbReference>
<dbReference type="RefSeq" id="WP_261234399.1">
    <property type="nucleotide sequence ID" value="NZ_JAMXFA010000003.1"/>
</dbReference>
<organism evidence="1 2">
    <name type="scientific">Laspinema olomoucense D3b</name>
    <dbReference type="NCBI Taxonomy" id="2953688"/>
    <lineage>
        <taxon>Bacteria</taxon>
        <taxon>Bacillati</taxon>
        <taxon>Cyanobacteriota</taxon>
        <taxon>Cyanophyceae</taxon>
        <taxon>Oscillatoriophycideae</taxon>
        <taxon>Oscillatoriales</taxon>
        <taxon>Laspinemataceae</taxon>
        <taxon>Laspinema</taxon>
        <taxon>Laspinema olomoucense</taxon>
    </lineage>
</organism>